<organism evidence="1">
    <name type="scientific">marine metagenome</name>
    <dbReference type="NCBI Taxonomy" id="408172"/>
    <lineage>
        <taxon>unclassified sequences</taxon>
        <taxon>metagenomes</taxon>
        <taxon>ecological metagenomes</taxon>
    </lineage>
</organism>
<proteinExistence type="predicted"/>
<dbReference type="AlphaFoldDB" id="A0A381ZWT7"/>
<name>A0A381ZWT7_9ZZZZ</name>
<evidence type="ECO:0000313" key="1">
    <source>
        <dbReference type="EMBL" id="SVA93768.1"/>
    </source>
</evidence>
<dbReference type="EMBL" id="UINC01022991">
    <property type="protein sequence ID" value="SVA93768.1"/>
    <property type="molecule type" value="Genomic_DNA"/>
</dbReference>
<sequence length="36" mass="4399">MFFEFFSLNTIRMQLAMSNLHLTMNQDQISRLEYLD</sequence>
<protein>
    <submittedName>
        <fullName evidence="1">Uncharacterized protein</fullName>
    </submittedName>
</protein>
<accession>A0A381ZWT7</accession>
<gene>
    <name evidence="1" type="ORF">METZ01_LOCUS146622</name>
</gene>
<reference evidence="1" key="1">
    <citation type="submission" date="2018-05" db="EMBL/GenBank/DDBJ databases">
        <authorList>
            <person name="Lanie J.A."/>
            <person name="Ng W.-L."/>
            <person name="Kazmierczak K.M."/>
            <person name="Andrzejewski T.M."/>
            <person name="Davidsen T.M."/>
            <person name="Wayne K.J."/>
            <person name="Tettelin H."/>
            <person name="Glass J.I."/>
            <person name="Rusch D."/>
            <person name="Podicherti R."/>
            <person name="Tsui H.-C.T."/>
            <person name="Winkler M.E."/>
        </authorList>
    </citation>
    <scope>NUCLEOTIDE SEQUENCE</scope>
</reference>